<feature type="transmembrane region" description="Helical" evidence="2">
    <location>
        <begin position="41"/>
        <end position="63"/>
    </location>
</feature>
<keyword evidence="2" id="KW-0472">Membrane</keyword>
<organism evidence="3 4">
    <name type="scientific">Panagrellus redivivus</name>
    <name type="common">Microworm</name>
    <dbReference type="NCBI Taxonomy" id="6233"/>
    <lineage>
        <taxon>Eukaryota</taxon>
        <taxon>Metazoa</taxon>
        <taxon>Ecdysozoa</taxon>
        <taxon>Nematoda</taxon>
        <taxon>Chromadorea</taxon>
        <taxon>Rhabditida</taxon>
        <taxon>Tylenchina</taxon>
        <taxon>Panagrolaimomorpha</taxon>
        <taxon>Panagrolaimoidea</taxon>
        <taxon>Panagrolaimidae</taxon>
        <taxon>Panagrellus</taxon>
    </lineage>
</organism>
<feature type="transmembrane region" description="Helical" evidence="2">
    <location>
        <begin position="114"/>
        <end position="137"/>
    </location>
</feature>
<feature type="transmembrane region" description="Helical" evidence="2">
    <location>
        <begin position="75"/>
        <end position="102"/>
    </location>
</feature>
<accession>A0A7E4WDH2</accession>
<keyword evidence="2" id="KW-1133">Transmembrane helix</keyword>
<evidence type="ECO:0000256" key="2">
    <source>
        <dbReference type="SAM" id="Phobius"/>
    </source>
</evidence>
<keyword evidence="3" id="KW-1185">Reference proteome</keyword>
<dbReference type="AlphaFoldDB" id="A0A7E4WDH2"/>
<feature type="transmembrane region" description="Helical" evidence="2">
    <location>
        <begin position="158"/>
        <end position="180"/>
    </location>
</feature>
<proteinExistence type="predicted"/>
<name>A0A7E4WDH2_PANRE</name>
<dbReference type="Proteomes" id="UP000492821">
    <property type="component" value="Unassembled WGS sequence"/>
</dbReference>
<reference evidence="3" key="1">
    <citation type="journal article" date="2013" name="Genetics">
        <title>The draft genome and transcriptome of Panagrellus redivivus are shaped by the harsh demands of a free-living lifestyle.</title>
        <authorList>
            <person name="Srinivasan J."/>
            <person name="Dillman A.R."/>
            <person name="Macchietto M.G."/>
            <person name="Heikkinen L."/>
            <person name="Lakso M."/>
            <person name="Fracchia K.M."/>
            <person name="Antoshechkin I."/>
            <person name="Mortazavi A."/>
            <person name="Wong G."/>
            <person name="Sternberg P.W."/>
        </authorList>
    </citation>
    <scope>NUCLEOTIDE SEQUENCE [LARGE SCALE GENOMIC DNA]</scope>
    <source>
        <strain evidence="3">MT8872</strain>
    </source>
</reference>
<sequence>MSIFALHEVDLDSSMNWTNFGSMNSTLAPPISDGMQGMIALIQYVFTSIAIVVSFIVLVEISWKHGPRSKHPASLFIGIYIVDAFLFCIFGAVFCGYAIVFWQMEASGYDALPLFWTGFPLSIIVGSIHITVQFLAFDRLVAILRPSDFLIGNKVMARILGVICVSGQLCYAVNTTGIVMQDRPMESKRTHCYAFICMVSNSRIVVYLLYRTIFGGLNIILGWTMYLVLKRNRSSIGRKERRNIATRIAITTFLRPNQTSSTASAPSADSSELSKS</sequence>
<reference evidence="4" key="2">
    <citation type="submission" date="2020-10" db="UniProtKB">
        <authorList>
            <consortium name="WormBaseParasite"/>
        </authorList>
    </citation>
    <scope>IDENTIFICATION</scope>
</reference>
<dbReference type="SUPFAM" id="SSF81321">
    <property type="entry name" value="Family A G protein-coupled receptor-like"/>
    <property type="match status" value="1"/>
</dbReference>
<dbReference type="WBParaSite" id="Pan_g9324.t1">
    <property type="protein sequence ID" value="Pan_g9324.t1"/>
    <property type="gene ID" value="Pan_g9324"/>
</dbReference>
<keyword evidence="2" id="KW-0812">Transmembrane</keyword>
<feature type="transmembrane region" description="Helical" evidence="2">
    <location>
        <begin position="208"/>
        <end position="229"/>
    </location>
</feature>
<protein>
    <submittedName>
        <fullName evidence="4">DUF1084 domain-containing protein</fullName>
    </submittedName>
</protein>
<evidence type="ECO:0000256" key="1">
    <source>
        <dbReference type="SAM" id="MobiDB-lite"/>
    </source>
</evidence>
<feature type="compositionally biased region" description="Low complexity" evidence="1">
    <location>
        <begin position="259"/>
        <end position="276"/>
    </location>
</feature>
<evidence type="ECO:0000313" key="3">
    <source>
        <dbReference type="Proteomes" id="UP000492821"/>
    </source>
</evidence>
<evidence type="ECO:0000313" key="4">
    <source>
        <dbReference type="WBParaSite" id="Pan_g9324.t1"/>
    </source>
</evidence>
<feature type="region of interest" description="Disordered" evidence="1">
    <location>
        <begin position="257"/>
        <end position="276"/>
    </location>
</feature>